<evidence type="ECO:0000313" key="4">
    <source>
        <dbReference type="Proteomes" id="UP000184114"/>
    </source>
</evidence>
<dbReference type="Pfam" id="PF00675">
    <property type="entry name" value="Peptidase_M16"/>
    <property type="match status" value="1"/>
</dbReference>
<gene>
    <name evidence="3" type="ORF">SAMN02745784_00512</name>
</gene>
<dbReference type="GeneID" id="90995196"/>
<reference evidence="4" key="1">
    <citation type="submission" date="2016-11" db="EMBL/GenBank/DDBJ databases">
        <authorList>
            <person name="Varghese N."/>
            <person name="Submissions S."/>
        </authorList>
    </citation>
    <scope>NUCLEOTIDE SEQUENCE [LARGE SCALE GENOMIC DNA]</scope>
    <source>
        <strain evidence="4">DSM 18095</strain>
    </source>
</reference>
<dbReference type="Gene3D" id="3.30.830.10">
    <property type="entry name" value="Metalloenzyme, LuxS/M16 peptidase-like"/>
    <property type="match status" value="2"/>
</dbReference>
<dbReference type="InterPro" id="IPR050361">
    <property type="entry name" value="MPP/UQCRC_Complex"/>
</dbReference>
<proteinExistence type="predicted"/>
<dbReference type="AlphaFoldDB" id="A0A1M4SV97"/>
<organism evidence="3 4">
    <name type="scientific">Tissierella praeacuta DSM 18095</name>
    <dbReference type="NCBI Taxonomy" id="1123404"/>
    <lineage>
        <taxon>Bacteria</taxon>
        <taxon>Bacillati</taxon>
        <taxon>Bacillota</taxon>
        <taxon>Tissierellia</taxon>
        <taxon>Tissierellales</taxon>
        <taxon>Tissierellaceae</taxon>
        <taxon>Tissierella</taxon>
    </lineage>
</organism>
<dbReference type="Pfam" id="PF05193">
    <property type="entry name" value="Peptidase_M16_C"/>
    <property type="match status" value="1"/>
</dbReference>
<evidence type="ECO:0000259" key="2">
    <source>
        <dbReference type="Pfam" id="PF05193"/>
    </source>
</evidence>
<dbReference type="SUPFAM" id="SSF63411">
    <property type="entry name" value="LuxS/MPP-like metallohydrolase"/>
    <property type="match status" value="2"/>
</dbReference>
<protein>
    <submittedName>
        <fullName evidence="3">Predicted Zn-dependent peptidase</fullName>
    </submittedName>
</protein>
<dbReference type="Proteomes" id="UP000184114">
    <property type="component" value="Unassembled WGS sequence"/>
</dbReference>
<dbReference type="InterPro" id="IPR007863">
    <property type="entry name" value="Peptidase_M16_C"/>
</dbReference>
<accession>A0A1M4SV97</accession>
<evidence type="ECO:0000259" key="1">
    <source>
        <dbReference type="Pfam" id="PF00675"/>
    </source>
</evidence>
<name>A0A1M4SV97_9FIRM</name>
<dbReference type="RefSeq" id="WP_200778092.1">
    <property type="nucleotide sequence ID" value="NZ_FQTY01000001.1"/>
</dbReference>
<dbReference type="InterPro" id="IPR011249">
    <property type="entry name" value="Metalloenz_LuxS/M16"/>
</dbReference>
<dbReference type="PANTHER" id="PTHR11851:SF134">
    <property type="entry name" value="ZINC-DEPENDENT PROTEASE"/>
    <property type="match status" value="1"/>
</dbReference>
<feature type="domain" description="Peptidase M16 C-terminal" evidence="2">
    <location>
        <begin position="184"/>
        <end position="362"/>
    </location>
</feature>
<dbReference type="STRING" id="1123404.SAMN02745784_00512"/>
<dbReference type="InterPro" id="IPR011765">
    <property type="entry name" value="Pept_M16_N"/>
</dbReference>
<keyword evidence="4" id="KW-1185">Reference proteome</keyword>
<evidence type="ECO:0000313" key="3">
    <source>
        <dbReference type="EMBL" id="SHE36086.1"/>
    </source>
</evidence>
<dbReference type="NCBIfam" id="NF047421">
    <property type="entry name" value="YfmH_fam"/>
    <property type="match status" value="1"/>
</dbReference>
<dbReference type="EMBL" id="FQTY01000001">
    <property type="protein sequence ID" value="SHE36086.1"/>
    <property type="molecule type" value="Genomic_DNA"/>
</dbReference>
<dbReference type="PANTHER" id="PTHR11851">
    <property type="entry name" value="METALLOPROTEASE"/>
    <property type="match status" value="1"/>
</dbReference>
<feature type="domain" description="Peptidase M16 N-terminal" evidence="1">
    <location>
        <begin position="65"/>
        <end position="177"/>
    </location>
</feature>
<dbReference type="GO" id="GO:0046872">
    <property type="term" value="F:metal ion binding"/>
    <property type="evidence" value="ECO:0007669"/>
    <property type="project" value="InterPro"/>
</dbReference>
<sequence length="429" mass="50354">MDIRIYENEKIKEKLFYKEMESGLKVYFMPKEGYTKQYAIFATDYGSIDNKFIPVGEKDIIEVPEGIAHFLEHKLFEEPEENIFDKFSRLGANVNAYTNFTQTAYLFSSTENFYENLALLIEFVQHPYFTDENVEKEKGIIAQEINMYRDNPNWRVFFNCLSAMYNEHPVKIDIAGTVESIQRIDEELLYKCYNTFYNPTNMVMFIVGDLSFDEILKVVDKSERKDYKEVEKINRFFPEEPNKVKEKFIEESMMTSAPLFYIGFKDIDCKLENKERIKKDFITNFILDMLFGSSSVFYNTLYEEGLVDNSFGAYYTGKKSYGHSLITGESKAPKEVYNRIVSLIEKEETSILLEDDFNRIKKKSMGEFLMGLNSVEFIANTFISSYFDGLLLIDYLDILESITYDDIIKRFNSHFVKDNIVLSIINPLR</sequence>